<sequence>MEGQKLTQKQTEEAALMKRQRKEREEDMKSAMLRKPNLRPKFGYSRSRVAQLSKPKCDTMEDNTRPIPIVPWGNQEPLQPLKAATLKANPSKRIEALAVPKKSFVKPELVPYDLYVYSCGRSSPIQKKQGENHQ</sequence>
<evidence type="ECO:0000256" key="1">
    <source>
        <dbReference type="ARBA" id="ARBA00022737"/>
    </source>
</evidence>
<dbReference type="AlphaFoldDB" id="E4WX41"/>
<dbReference type="PANTHER" id="PTHR15901">
    <property type="entry name" value="TESTICULAR HAPLOID EXPRESSED GENE PROTEIN"/>
    <property type="match status" value="1"/>
</dbReference>
<dbReference type="Pfam" id="PF14912">
    <property type="entry name" value="THEG"/>
    <property type="match status" value="1"/>
</dbReference>
<dbReference type="OrthoDB" id="25466at2759"/>
<accession>E4WX41</accession>
<dbReference type="EMBL" id="FN653018">
    <property type="protein sequence ID" value="CBY21933.1"/>
    <property type="molecule type" value="Genomic_DNA"/>
</dbReference>
<feature type="compositionally biased region" description="Basic and acidic residues" evidence="2">
    <location>
        <begin position="10"/>
        <end position="29"/>
    </location>
</feature>
<gene>
    <name evidence="3" type="ORF">GSOID_T00011468001</name>
</gene>
<evidence type="ECO:0000313" key="4">
    <source>
        <dbReference type="Proteomes" id="UP000001307"/>
    </source>
</evidence>
<proteinExistence type="predicted"/>
<protein>
    <submittedName>
        <fullName evidence="3">Uncharacterized protein</fullName>
    </submittedName>
</protein>
<dbReference type="Proteomes" id="UP000001307">
    <property type="component" value="Unassembled WGS sequence"/>
</dbReference>
<evidence type="ECO:0000313" key="3">
    <source>
        <dbReference type="EMBL" id="CBY21933.1"/>
    </source>
</evidence>
<organism evidence="3">
    <name type="scientific">Oikopleura dioica</name>
    <name type="common">Tunicate</name>
    <dbReference type="NCBI Taxonomy" id="34765"/>
    <lineage>
        <taxon>Eukaryota</taxon>
        <taxon>Metazoa</taxon>
        <taxon>Chordata</taxon>
        <taxon>Tunicata</taxon>
        <taxon>Appendicularia</taxon>
        <taxon>Copelata</taxon>
        <taxon>Oikopleuridae</taxon>
        <taxon>Oikopleura</taxon>
    </lineage>
</organism>
<keyword evidence="4" id="KW-1185">Reference proteome</keyword>
<dbReference type="InterPro" id="IPR006623">
    <property type="entry name" value="THEG"/>
</dbReference>
<dbReference type="InParanoid" id="E4WX41"/>
<feature type="compositionally biased region" description="Basic and acidic residues" evidence="2">
    <location>
        <begin position="55"/>
        <end position="64"/>
    </location>
</feature>
<feature type="region of interest" description="Disordered" evidence="2">
    <location>
        <begin position="1"/>
        <end position="75"/>
    </location>
</feature>
<keyword evidence="1" id="KW-0677">Repeat</keyword>
<dbReference type="PANTHER" id="PTHR15901:SF15">
    <property type="entry name" value="TESTICULAR HAPLOID EXPRESSED GENE PROTEIN-LIKE"/>
    <property type="match status" value="1"/>
</dbReference>
<evidence type="ECO:0000256" key="2">
    <source>
        <dbReference type="SAM" id="MobiDB-lite"/>
    </source>
</evidence>
<reference evidence="3" key="1">
    <citation type="journal article" date="2010" name="Science">
        <title>Plasticity of animal genome architecture unmasked by rapid evolution of a pelagic tunicate.</title>
        <authorList>
            <person name="Denoeud F."/>
            <person name="Henriet S."/>
            <person name="Mungpakdee S."/>
            <person name="Aury J.M."/>
            <person name="Da Silva C."/>
            <person name="Brinkmann H."/>
            <person name="Mikhaleva J."/>
            <person name="Olsen L.C."/>
            <person name="Jubin C."/>
            <person name="Canestro C."/>
            <person name="Bouquet J.M."/>
            <person name="Danks G."/>
            <person name="Poulain J."/>
            <person name="Campsteijn C."/>
            <person name="Adamski M."/>
            <person name="Cross I."/>
            <person name="Yadetie F."/>
            <person name="Muffato M."/>
            <person name="Louis A."/>
            <person name="Butcher S."/>
            <person name="Tsagkogeorga G."/>
            <person name="Konrad A."/>
            <person name="Singh S."/>
            <person name="Jensen M.F."/>
            <person name="Cong E.H."/>
            <person name="Eikeseth-Otteraa H."/>
            <person name="Noel B."/>
            <person name="Anthouard V."/>
            <person name="Porcel B.M."/>
            <person name="Kachouri-Lafond R."/>
            <person name="Nishino A."/>
            <person name="Ugolini M."/>
            <person name="Chourrout P."/>
            <person name="Nishida H."/>
            <person name="Aasland R."/>
            <person name="Huzurbazar S."/>
            <person name="Westhof E."/>
            <person name="Delsuc F."/>
            <person name="Lehrach H."/>
            <person name="Reinhardt R."/>
            <person name="Weissenbach J."/>
            <person name="Roy S.W."/>
            <person name="Artiguenave F."/>
            <person name="Postlethwait J.H."/>
            <person name="Manak J.R."/>
            <person name="Thompson E.M."/>
            <person name="Jaillon O."/>
            <person name="Du Pasquier L."/>
            <person name="Boudinot P."/>
            <person name="Liberles D.A."/>
            <person name="Volff J.N."/>
            <person name="Philippe H."/>
            <person name="Lenhard B."/>
            <person name="Roest Crollius H."/>
            <person name="Wincker P."/>
            <person name="Chourrout D."/>
        </authorList>
    </citation>
    <scope>NUCLEOTIDE SEQUENCE [LARGE SCALE GENOMIC DNA]</scope>
</reference>
<name>E4WX41_OIKDI</name>
<dbReference type="InterPro" id="IPR042401">
    <property type="entry name" value="SPMAP2-like"/>
</dbReference>